<dbReference type="RefSeq" id="WP_379712300.1">
    <property type="nucleotide sequence ID" value="NZ_JBHTBS010000005.1"/>
</dbReference>
<keyword evidence="1" id="KW-1133">Transmembrane helix</keyword>
<name>A0ABW2L8Z1_9BACT</name>
<feature type="transmembrane region" description="Helical" evidence="1">
    <location>
        <begin position="398"/>
        <end position="422"/>
    </location>
</feature>
<dbReference type="Gene3D" id="3.30.70.1430">
    <property type="entry name" value="Multidrug efflux transporter AcrB pore domain"/>
    <property type="match status" value="2"/>
</dbReference>
<dbReference type="PANTHER" id="PTHR32063">
    <property type="match status" value="1"/>
</dbReference>
<evidence type="ECO:0000313" key="3">
    <source>
        <dbReference type="Proteomes" id="UP001596472"/>
    </source>
</evidence>
<dbReference type="Pfam" id="PF00873">
    <property type="entry name" value="ACR_tran"/>
    <property type="match status" value="1"/>
</dbReference>
<feature type="transmembrane region" description="Helical" evidence="1">
    <location>
        <begin position="908"/>
        <end position="928"/>
    </location>
</feature>
<gene>
    <name evidence="2" type="ORF">ACFQY0_11115</name>
</gene>
<feature type="transmembrane region" description="Helical" evidence="1">
    <location>
        <begin position="367"/>
        <end position="386"/>
    </location>
</feature>
<feature type="transmembrane region" description="Helical" evidence="1">
    <location>
        <begin position="934"/>
        <end position="955"/>
    </location>
</feature>
<feature type="transmembrane region" description="Helical" evidence="1">
    <location>
        <begin position="442"/>
        <end position="462"/>
    </location>
</feature>
<protein>
    <submittedName>
        <fullName evidence="2">Efflux RND transporter permease subunit</fullName>
    </submittedName>
</protein>
<feature type="transmembrane region" description="Helical" evidence="1">
    <location>
        <begin position="884"/>
        <end position="901"/>
    </location>
</feature>
<comment type="caution">
    <text evidence="2">The sequence shown here is derived from an EMBL/GenBank/DDBJ whole genome shotgun (WGS) entry which is preliminary data.</text>
</comment>
<dbReference type="Gene3D" id="3.30.70.1320">
    <property type="entry name" value="Multidrug efflux transporter AcrB pore domain like"/>
    <property type="match status" value="1"/>
</dbReference>
<reference evidence="3" key="1">
    <citation type="journal article" date="2019" name="Int. J. Syst. Evol. Microbiol.">
        <title>The Global Catalogue of Microorganisms (GCM) 10K type strain sequencing project: providing services to taxonomists for standard genome sequencing and annotation.</title>
        <authorList>
            <consortium name="The Broad Institute Genomics Platform"/>
            <consortium name="The Broad Institute Genome Sequencing Center for Infectious Disease"/>
            <person name="Wu L."/>
            <person name="Ma J."/>
        </authorList>
    </citation>
    <scope>NUCLEOTIDE SEQUENCE [LARGE SCALE GENOMIC DNA]</scope>
    <source>
        <strain evidence="3">CGMCC 4.1467</strain>
    </source>
</reference>
<keyword evidence="1" id="KW-0472">Membrane</keyword>
<dbReference type="SUPFAM" id="SSF82866">
    <property type="entry name" value="Multidrug efflux transporter AcrB transmembrane domain"/>
    <property type="match status" value="2"/>
</dbReference>
<evidence type="ECO:0000256" key="1">
    <source>
        <dbReference type="SAM" id="Phobius"/>
    </source>
</evidence>
<organism evidence="2 3">
    <name type="scientific">Haloferula chungangensis</name>
    <dbReference type="NCBI Taxonomy" id="1048331"/>
    <lineage>
        <taxon>Bacteria</taxon>
        <taxon>Pseudomonadati</taxon>
        <taxon>Verrucomicrobiota</taxon>
        <taxon>Verrucomicrobiia</taxon>
        <taxon>Verrucomicrobiales</taxon>
        <taxon>Verrucomicrobiaceae</taxon>
        <taxon>Haloferula</taxon>
    </lineage>
</organism>
<evidence type="ECO:0000313" key="2">
    <source>
        <dbReference type="EMBL" id="MFC7337729.1"/>
    </source>
</evidence>
<feature type="transmembrane region" description="Helical" evidence="1">
    <location>
        <begin position="549"/>
        <end position="569"/>
    </location>
</feature>
<dbReference type="InterPro" id="IPR027463">
    <property type="entry name" value="AcrB_DN_DC_subdom"/>
</dbReference>
<feature type="transmembrane region" description="Helical" evidence="1">
    <location>
        <begin position="22"/>
        <end position="40"/>
    </location>
</feature>
<dbReference type="Proteomes" id="UP001596472">
    <property type="component" value="Unassembled WGS sequence"/>
</dbReference>
<sequence length="1059" mass="115148">MSDRDDPIAKHPFIAWFASNPVVANVILLTVLCAGIYTAFTVRKEAFPSFDSQSVSIVVPFLGGTPEDVERGVAIKVEEALQGIQGIDHIRSTSTDSGATITVESIEDYPIQKLLDDVKIKVDAIPSFPEQVENPIISENKRSNQVLWVEVHGSASEATLKETARHLRDELLKLPEISLVDTFSARDYEISIEVSEDKLRAYGLTFSEVADAVSNNSIDLSGGVVRGKGGEITLRSRDQAYDASEFGAIPLRTSDDGTRIFVRDVADIRDAFVDQEILGRFDGENSVSLQVTTEGNDDVINASSAAQSYVESYATFHPLPEGVSVSTWNDGSTPIRGRLKLLISNGVTGTLLVIVTLALFLNLRLAFWVAVGIPFSVAGAILLFPLPGIDLSINQLTSFAFIIVLGILVDDAIVIGESVFSAKEEQKNPDAPDAELRATVRGVSRVIVPAFFGVVTTIAAFLPLSQISGRLGNVLGQTAIVVIFTLIFSLIESKLILPSHLAHIDVHRRGRNFLSRGLYAIQDRVADALQWFVVRFFQPALRRMMDYRYLVAGAFLALLIVVIGLIPAGKLRIVFFPDIFRDDISSNVELEQGLPVDYLHEVAVRIGDGLEEAVRELEAESGEKILKHYQISANTNTAASVAAQLTPSEERSVATGDVVKRWREKVGPVAGARALSFSGTTGGRNRADLDIQLESTDLDALKAAADVLKEKVATFPGVNDVKDTFDSGKPEIKIAITPEGEAAGFTRRDLASNVRDAFYGREAQRVQRGRDEVKVMVRYPIEERSSLATLRDMRIRAQDGSAVPFSVVADTEYGSGLASIQRTDSSRNVNVQANVDKSITSGEEILARLSEDYFPDFRAQHPEVDIALMGDAEQRQKSVVSLEVGFLVSLLSIYILLAIPLKSYSKPLAIMSVIPFGIIGALLGHFLFGLPVSILSVFGVLALSGIVVNDSLVFVHRVDELRAEGLALPDALHDAAGQRFRAILLTTLTTFVGLVPLLAEPAVQAQFLKPMAVSVAFGVLFATVITLILLPMLILISHDFRSRFGRSIATWKALPSRSS</sequence>
<dbReference type="EMBL" id="JBHTBS010000005">
    <property type="protein sequence ID" value="MFC7337729.1"/>
    <property type="molecule type" value="Genomic_DNA"/>
</dbReference>
<dbReference type="SUPFAM" id="SSF82693">
    <property type="entry name" value="Multidrug efflux transporter AcrB pore domain, PN1, PN2, PC1 and PC2 subdomains"/>
    <property type="match status" value="2"/>
</dbReference>
<accession>A0ABW2L8Z1</accession>
<dbReference type="PANTHER" id="PTHR32063:SF33">
    <property type="entry name" value="RND SUPERFAMILY EFFLUX PUMP PERMEASE COMPONENT"/>
    <property type="match status" value="1"/>
</dbReference>
<proteinExistence type="predicted"/>
<keyword evidence="1" id="KW-0812">Transmembrane</keyword>
<dbReference type="Gene3D" id="3.30.2090.10">
    <property type="entry name" value="Multidrug efflux transporter AcrB TolC docking domain, DN and DC subdomains"/>
    <property type="match status" value="2"/>
</dbReference>
<keyword evidence="3" id="KW-1185">Reference proteome</keyword>
<feature type="transmembrane region" description="Helical" evidence="1">
    <location>
        <begin position="341"/>
        <end position="361"/>
    </location>
</feature>
<feature type="transmembrane region" description="Helical" evidence="1">
    <location>
        <begin position="474"/>
        <end position="497"/>
    </location>
</feature>
<dbReference type="Gene3D" id="3.30.70.1440">
    <property type="entry name" value="Multidrug efflux transporter AcrB pore domain"/>
    <property type="match status" value="1"/>
</dbReference>
<dbReference type="InterPro" id="IPR001036">
    <property type="entry name" value="Acrflvin-R"/>
</dbReference>
<dbReference type="PRINTS" id="PR00702">
    <property type="entry name" value="ACRIFLAVINRP"/>
</dbReference>
<feature type="transmembrane region" description="Helical" evidence="1">
    <location>
        <begin position="1011"/>
        <end position="1036"/>
    </location>
</feature>
<dbReference type="Gene3D" id="1.20.1640.10">
    <property type="entry name" value="Multidrug efflux transporter AcrB transmembrane domain"/>
    <property type="match status" value="2"/>
</dbReference>
<dbReference type="SUPFAM" id="SSF82714">
    <property type="entry name" value="Multidrug efflux transporter AcrB TolC docking domain, DN and DC subdomains"/>
    <property type="match status" value="2"/>
</dbReference>
<feature type="transmembrane region" description="Helical" evidence="1">
    <location>
        <begin position="982"/>
        <end position="999"/>
    </location>
</feature>